<dbReference type="AlphaFoldDB" id="A0A381P5R2"/>
<sequence>MISALFFMRRFILIVPIYILFTCCVYSNVYNGLILYSNSQGVGASNTYLMNNGYLYINTWAHLGGVVGIPHLNSDRSIIVQTRSQDHSFGNSHGPVGGVFEKLDWAGNILWNYSFYSDLFHPHHDFEVLPNGNILVLAWEKKSLQEAQNYGRINIINGMWPLMIVEIQPVVPDSGIIVWEWHLWDHLIQNTDSNYPNYGVVSDHPELININIGEFTNPNGGDWLHSNAIAYNQQLEQIVFSSRHFDEIFIIDHSTTTQEAASHDGGNSNKGGDILYRWGNPINYGRGTSDNQMLNAQHGVHWIHSQMPGNGNLIIYNNNPTDTTGQDNTVGNSSVVEITPPINSGGTYDIAPDSAFGPNNYCWAYGGDSTFFSHFQSGAYRLQNGNTFVTVAQEKYIFEIDNQGDIVWDYNFENIQGHPGNTARAKKYKLNYLDTEVGDLTSDHLINIYDLVALVELIMDGQYHEKADQNSDGEVNNVDLDILTELIMNL</sequence>
<name>A0A381P5R2_9ZZZZ</name>
<dbReference type="PROSITE" id="PS51766">
    <property type="entry name" value="DOCKERIN"/>
    <property type="match status" value="1"/>
</dbReference>
<evidence type="ECO:0000259" key="1">
    <source>
        <dbReference type="PROSITE" id="PS51766"/>
    </source>
</evidence>
<dbReference type="InterPro" id="IPR053143">
    <property type="entry name" value="Arylsulfate_ST"/>
</dbReference>
<dbReference type="InterPro" id="IPR010262">
    <property type="entry name" value="Arylsulfotransferase_bact"/>
</dbReference>
<dbReference type="Gene3D" id="1.10.1330.10">
    <property type="entry name" value="Dockerin domain"/>
    <property type="match status" value="1"/>
</dbReference>
<dbReference type="GO" id="GO:0000272">
    <property type="term" value="P:polysaccharide catabolic process"/>
    <property type="evidence" value="ECO:0007669"/>
    <property type="project" value="InterPro"/>
</dbReference>
<proteinExistence type="predicted"/>
<dbReference type="GO" id="GO:0004062">
    <property type="term" value="F:aryl sulfotransferase activity"/>
    <property type="evidence" value="ECO:0007669"/>
    <property type="project" value="InterPro"/>
</dbReference>
<protein>
    <recommendedName>
        <fullName evidence="1">Dockerin domain-containing protein</fullName>
    </recommendedName>
</protein>
<dbReference type="EMBL" id="UINC01000858">
    <property type="protein sequence ID" value="SUZ62266.1"/>
    <property type="molecule type" value="Genomic_DNA"/>
</dbReference>
<dbReference type="PANTHER" id="PTHR35340">
    <property type="entry name" value="PQQ ENZYME REPEAT PROTEIN-RELATED"/>
    <property type="match status" value="1"/>
</dbReference>
<organism evidence="2">
    <name type="scientific">marine metagenome</name>
    <dbReference type="NCBI Taxonomy" id="408172"/>
    <lineage>
        <taxon>unclassified sequences</taxon>
        <taxon>metagenomes</taxon>
        <taxon>ecological metagenomes</taxon>
    </lineage>
</organism>
<evidence type="ECO:0000313" key="2">
    <source>
        <dbReference type="EMBL" id="SUZ62266.1"/>
    </source>
</evidence>
<gene>
    <name evidence="2" type="ORF">METZ01_LOCUS15120</name>
</gene>
<reference evidence="2" key="1">
    <citation type="submission" date="2018-05" db="EMBL/GenBank/DDBJ databases">
        <authorList>
            <person name="Lanie J.A."/>
            <person name="Ng W.-L."/>
            <person name="Kazmierczak K.M."/>
            <person name="Andrzejewski T.M."/>
            <person name="Davidsen T.M."/>
            <person name="Wayne K.J."/>
            <person name="Tettelin H."/>
            <person name="Glass J.I."/>
            <person name="Rusch D."/>
            <person name="Podicherti R."/>
            <person name="Tsui H.-C.T."/>
            <person name="Winkler M.E."/>
        </authorList>
    </citation>
    <scope>NUCLEOTIDE SEQUENCE</scope>
</reference>
<dbReference type="InterPro" id="IPR036439">
    <property type="entry name" value="Dockerin_dom_sf"/>
</dbReference>
<dbReference type="PANTHER" id="PTHR35340:SF5">
    <property type="entry name" value="ASST-DOMAIN-CONTAINING PROTEIN"/>
    <property type="match status" value="1"/>
</dbReference>
<accession>A0A381P5R2</accession>
<dbReference type="SUPFAM" id="SSF63446">
    <property type="entry name" value="Type I dockerin domain"/>
    <property type="match status" value="1"/>
</dbReference>
<dbReference type="Pfam" id="PF05935">
    <property type="entry name" value="Arylsulfotrans"/>
    <property type="match status" value="1"/>
</dbReference>
<feature type="domain" description="Dockerin" evidence="1">
    <location>
        <begin position="433"/>
        <end position="490"/>
    </location>
</feature>
<dbReference type="InterPro" id="IPR016134">
    <property type="entry name" value="Dockerin_dom"/>
</dbReference>